<dbReference type="SUPFAM" id="SSF56801">
    <property type="entry name" value="Acetyl-CoA synthetase-like"/>
    <property type="match status" value="1"/>
</dbReference>
<dbReference type="PANTHER" id="PTHR43201:SF32">
    <property type="entry name" value="2-SUCCINYLBENZOATE--COA LIGASE, CHLOROPLASTIC_PEROXISOMAL"/>
    <property type="match status" value="1"/>
</dbReference>
<dbReference type="InterPro" id="IPR000873">
    <property type="entry name" value="AMP-dep_synth/lig_dom"/>
</dbReference>
<dbReference type="Gene3D" id="3.40.50.12780">
    <property type="entry name" value="N-terminal domain of ligase-like"/>
    <property type="match status" value="1"/>
</dbReference>
<dbReference type="GO" id="GO:0031956">
    <property type="term" value="F:medium-chain fatty acid-CoA ligase activity"/>
    <property type="evidence" value="ECO:0007669"/>
    <property type="project" value="TreeGrafter"/>
</dbReference>
<evidence type="ECO:0000259" key="1">
    <source>
        <dbReference type="Pfam" id="PF00501"/>
    </source>
</evidence>
<dbReference type="InterPro" id="IPR042099">
    <property type="entry name" value="ANL_N_sf"/>
</dbReference>
<proteinExistence type="predicted"/>
<dbReference type="Proteomes" id="UP000503162">
    <property type="component" value="Chromosome"/>
</dbReference>
<keyword evidence="2" id="KW-0436">Ligase</keyword>
<organism evidence="2 3">
    <name type="scientific">Hydrogenophaga crocea</name>
    <dbReference type="NCBI Taxonomy" id="2716225"/>
    <lineage>
        <taxon>Bacteria</taxon>
        <taxon>Pseudomonadati</taxon>
        <taxon>Pseudomonadota</taxon>
        <taxon>Betaproteobacteria</taxon>
        <taxon>Burkholderiales</taxon>
        <taxon>Comamonadaceae</taxon>
        <taxon>Hydrogenophaga</taxon>
    </lineage>
</organism>
<dbReference type="InterPro" id="IPR020845">
    <property type="entry name" value="AMP-binding_CS"/>
</dbReference>
<evidence type="ECO:0000313" key="2">
    <source>
        <dbReference type="EMBL" id="QIM54296.1"/>
    </source>
</evidence>
<dbReference type="RefSeq" id="WP_166230129.1">
    <property type="nucleotide sequence ID" value="NZ_CP049989.1"/>
</dbReference>
<keyword evidence="3" id="KW-1185">Reference proteome</keyword>
<sequence length="488" mass="50771">MTPAPLIQGEHQTWDAAGWQAEVWGARQALATTGARVVATLLDNGPAFVVLDEAALDAGLVHVPLPPFFTSQQALHALDAAGVDTLIASPLLAAQWPQWPWAPLQVAGETLSMAHRPATPRAMPAGTVKITFTSGTTGQPKGVCLGREALDAIANGLVQALGPLGIERHLSVLPYAVLLENVAGSMAARRQGATLVSLPTARVGLSGSSRFDPATFDRALRVLDVQSVILLPQMLRAWCGWLAQTGQRAHPGLRFVAVGGAAVGAPLLAQAKALGVPAFEGYGLSEGASVQTLNLPGAERAGSAGRALPHAQLRISPSGEIEVRGSLHLGYLGDTAPVPDWWPSGDLGRIDDDGFLFIEGRRKNVLITAYGRNVSPEWVETTLAGEAAIAQAVVMGEGRVHLSAVIWPTPLAGSLPAAAIASAVERANARLPDYARIGAWTVGELASDLASGLFTPNGRPVRERVQARYGPDLMPPVTDGGAATATAP</sequence>
<dbReference type="AlphaFoldDB" id="A0A6G8IMP2"/>
<feature type="domain" description="AMP-dependent synthetase/ligase" evidence="1">
    <location>
        <begin position="36"/>
        <end position="315"/>
    </location>
</feature>
<dbReference type="GO" id="GO:0006631">
    <property type="term" value="P:fatty acid metabolic process"/>
    <property type="evidence" value="ECO:0007669"/>
    <property type="project" value="TreeGrafter"/>
</dbReference>
<dbReference type="Pfam" id="PF00501">
    <property type="entry name" value="AMP-binding"/>
    <property type="match status" value="1"/>
</dbReference>
<protein>
    <submittedName>
        <fullName evidence="2">Long-chain fatty acid--CoA ligase</fullName>
    </submittedName>
</protein>
<name>A0A6G8IMP2_9BURK</name>
<accession>A0A6G8IMP2</accession>
<dbReference type="Pfam" id="PF23562">
    <property type="entry name" value="AMP-binding_C_3"/>
    <property type="match status" value="1"/>
</dbReference>
<dbReference type="EMBL" id="CP049989">
    <property type="protein sequence ID" value="QIM54296.1"/>
    <property type="molecule type" value="Genomic_DNA"/>
</dbReference>
<gene>
    <name evidence="2" type="ORF">G9Q37_20120</name>
</gene>
<dbReference type="PROSITE" id="PS00455">
    <property type="entry name" value="AMP_BINDING"/>
    <property type="match status" value="1"/>
</dbReference>
<dbReference type="KEGG" id="hcz:G9Q37_20120"/>
<evidence type="ECO:0000313" key="3">
    <source>
        <dbReference type="Proteomes" id="UP000503162"/>
    </source>
</evidence>
<reference evidence="2 3" key="1">
    <citation type="submission" date="2020-03" db="EMBL/GenBank/DDBJ databases">
        <title>Hydrogenophaga sp. nov. isolated from cyanobacterial mat.</title>
        <authorList>
            <person name="Thorat V."/>
            <person name="Kirdat K."/>
            <person name="Tiwarekar B."/>
            <person name="Costa E.D."/>
            <person name="Yadav A."/>
        </authorList>
    </citation>
    <scope>NUCLEOTIDE SEQUENCE [LARGE SCALE GENOMIC DNA]</scope>
    <source>
        <strain evidence="2 3">BA0156</strain>
    </source>
</reference>
<dbReference type="PANTHER" id="PTHR43201">
    <property type="entry name" value="ACYL-COA SYNTHETASE"/>
    <property type="match status" value="1"/>
</dbReference>